<dbReference type="GO" id="GO:1990904">
    <property type="term" value="C:ribonucleoprotein complex"/>
    <property type="evidence" value="ECO:0007669"/>
    <property type="project" value="UniProtKB-KW"/>
</dbReference>
<dbReference type="EMBL" id="KC353358">
    <property type="protein sequence ID" value="AGH24392.1"/>
    <property type="molecule type" value="Genomic_DNA"/>
</dbReference>
<comment type="similarity">
    <text evidence="1">Belongs to the universal ribosomal protein uL10 family.</text>
</comment>
<dbReference type="Gene3D" id="3.30.70.1730">
    <property type="match status" value="1"/>
</dbReference>
<keyword evidence="3" id="KW-0687">Ribonucleoprotein</keyword>
<organism evidence="4">
    <name type="scientific">Reclinomonas americana ATCC 50284</name>
    <dbReference type="NCBI Taxonomy" id="1295595"/>
    <lineage>
        <taxon>Eukaryota</taxon>
        <taxon>Discoba</taxon>
        <taxon>Jakobida</taxon>
        <taxon>Histionina</taxon>
        <taxon>Histionidae</taxon>
        <taxon>Reclinomonas</taxon>
    </lineage>
</organism>
<reference evidence="4" key="3">
    <citation type="journal article" date="2013" name="Genome Biol. Evol.">
        <title>Strikingly bacteria-like and gene-rich mitochondrial genomes throughout jakobid protists.</title>
        <authorList>
            <person name="Burger G."/>
            <person name="Gray M.W."/>
            <person name="Forget L."/>
            <person name="Lang B.F."/>
        </authorList>
    </citation>
    <scope>NUCLEOTIDE SEQUENCE</scope>
    <source>
        <strain evidence="4">ATCC 50284</strain>
    </source>
</reference>
<keyword evidence="2 4" id="KW-0689">Ribosomal protein</keyword>
<dbReference type="InterPro" id="IPR043141">
    <property type="entry name" value="Ribosomal_uL10-like_sf"/>
</dbReference>
<evidence type="ECO:0000256" key="3">
    <source>
        <dbReference type="ARBA" id="ARBA00023274"/>
    </source>
</evidence>
<dbReference type="InterPro" id="IPR001790">
    <property type="entry name" value="Ribosomal_uL10"/>
</dbReference>
<dbReference type="PANTHER" id="PTHR11560">
    <property type="entry name" value="39S RIBOSOMAL PROTEIN L10, MITOCHONDRIAL"/>
    <property type="match status" value="1"/>
</dbReference>
<evidence type="ECO:0000256" key="1">
    <source>
        <dbReference type="ARBA" id="ARBA00008889"/>
    </source>
</evidence>
<geneLocation type="mitochondrion" evidence="4"/>
<name>M4QAI9_RECAM</name>
<keyword evidence="4" id="KW-0496">Mitochondrion</keyword>
<evidence type="ECO:0000256" key="2">
    <source>
        <dbReference type="ARBA" id="ARBA00022980"/>
    </source>
</evidence>
<dbReference type="AlphaFoldDB" id="M4QAI9"/>
<reference evidence="4" key="2">
    <citation type="journal article" date="2006" name="RNA">
        <title>Hybrid E. coli--Mitochondrial ribonuclease P RNAs are catalytically active.</title>
        <authorList>
            <person name="Seif E."/>
            <person name="Cadieux A."/>
            <person name="Lang B.F."/>
        </authorList>
    </citation>
    <scope>NUCLEOTIDE SEQUENCE</scope>
    <source>
        <strain evidence="4">ATCC 50284</strain>
    </source>
</reference>
<protein>
    <submittedName>
        <fullName evidence="4">Ribosomal protein L10</fullName>
    </submittedName>
</protein>
<sequence>MKKQKKFLVSEEYIQIFNTFPFIVAFHYNHLVINDSVLETKKQELQQLLETVCVKEKPSVNLKVVKNKLMQSSLKKSKYRNISTLFSGPTILLYLTIASPVICEKLLEWKKNDDNFIFLGGKYEDDLISVNDLIEITKLSKTIEEGIVKKMTLLNNPMMELINILSQNQLQTLNTLQMIKKEE</sequence>
<accession>M4QAI9</accession>
<dbReference type="GO" id="GO:0005840">
    <property type="term" value="C:ribosome"/>
    <property type="evidence" value="ECO:0007669"/>
    <property type="project" value="UniProtKB-KW"/>
</dbReference>
<dbReference type="InterPro" id="IPR047865">
    <property type="entry name" value="Ribosomal_uL10_bac_type"/>
</dbReference>
<proteinExistence type="inferred from homology"/>
<reference evidence="4" key="1">
    <citation type="journal article" date="2004" name="RNA">
        <title>Mitochondrial 3' tRNA editing in the jakobid Seculamonas ecuadoriensis: a novel mechanism and implications for tRNA processing.</title>
        <authorList>
            <person name="Leigh J."/>
            <person name="Lang B.F."/>
        </authorList>
    </citation>
    <scope>NUCLEOTIDE SEQUENCE</scope>
    <source>
        <strain evidence="4">ATCC 50284</strain>
    </source>
</reference>
<dbReference type="SUPFAM" id="SSF160369">
    <property type="entry name" value="Ribosomal protein L10-like"/>
    <property type="match status" value="1"/>
</dbReference>
<dbReference type="Pfam" id="PF00466">
    <property type="entry name" value="Ribosomal_L10"/>
    <property type="match status" value="1"/>
</dbReference>
<gene>
    <name evidence="4" type="primary">rpl10</name>
</gene>
<evidence type="ECO:0000313" key="4">
    <source>
        <dbReference type="EMBL" id="AGH24392.1"/>
    </source>
</evidence>